<name>A0ABD3N6B5_9STRA</name>
<keyword evidence="1" id="KW-0732">Signal</keyword>
<dbReference type="Proteomes" id="UP001530293">
    <property type="component" value="Unassembled WGS sequence"/>
</dbReference>
<organism evidence="2 3">
    <name type="scientific">Discostella pseudostelligera</name>
    <dbReference type="NCBI Taxonomy" id="259834"/>
    <lineage>
        <taxon>Eukaryota</taxon>
        <taxon>Sar</taxon>
        <taxon>Stramenopiles</taxon>
        <taxon>Ochrophyta</taxon>
        <taxon>Bacillariophyta</taxon>
        <taxon>Coscinodiscophyceae</taxon>
        <taxon>Thalassiosirophycidae</taxon>
        <taxon>Stephanodiscales</taxon>
        <taxon>Stephanodiscaceae</taxon>
        <taxon>Discostella</taxon>
    </lineage>
</organism>
<comment type="caution">
    <text evidence="2">The sequence shown here is derived from an EMBL/GenBank/DDBJ whole genome shotgun (WGS) entry which is preliminary data.</text>
</comment>
<feature type="signal peptide" evidence="1">
    <location>
        <begin position="1"/>
        <end position="25"/>
    </location>
</feature>
<evidence type="ECO:0000313" key="2">
    <source>
        <dbReference type="EMBL" id="KAL3771571.1"/>
    </source>
</evidence>
<sequence length="180" mass="20280">MKSPTIIQLLLLFIVATFLSVSVHAQFGLKKGLPITYPQQNNGEDMVGDGDGGARKQDGFLSEQDAADMAAIIEEAQKDLETMAMITKMKEANAEEISDLRKLSTMEVLGGMKETLDNLKLIEYLFKDKERAVREMEKEGMISKEHIKKYRKDPDLLEQDTRRGLYFQFISLAVVGGFIE</sequence>
<evidence type="ECO:0000256" key="1">
    <source>
        <dbReference type="SAM" id="SignalP"/>
    </source>
</evidence>
<keyword evidence="3" id="KW-1185">Reference proteome</keyword>
<evidence type="ECO:0000313" key="3">
    <source>
        <dbReference type="Proteomes" id="UP001530293"/>
    </source>
</evidence>
<accession>A0ABD3N6B5</accession>
<reference evidence="2 3" key="1">
    <citation type="submission" date="2024-10" db="EMBL/GenBank/DDBJ databases">
        <title>Updated reference genomes for cyclostephanoid diatoms.</title>
        <authorList>
            <person name="Roberts W.R."/>
            <person name="Alverson A.J."/>
        </authorList>
    </citation>
    <scope>NUCLEOTIDE SEQUENCE [LARGE SCALE GENOMIC DNA]</scope>
    <source>
        <strain evidence="2 3">AJA232-27</strain>
    </source>
</reference>
<gene>
    <name evidence="2" type="ORF">ACHAWU_003746</name>
</gene>
<dbReference type="AlphaFoldDB" id="A0ABD3N6B5"/>
<dbReference type="EMBL" id="JALLBG020000023">
    <property type="protein sequence ID" value="KAL3771571.1"/>
    <property type="molecule type" value="Genomic_DNA"/>
</dbReference>
<proteinExistence type="predicted"/>
<feature type="chain" id="PRO_5044870644" evidence="1">
    <location>
        <begin position="26"/>
        <end position="180"/>
    </location>
</feature>
<protein>
    <submittedName>
        <fullName evidence="2">Uncharacterized protein</fullName>
    </submittedName>
</protein>